<evidence type="ECO:0000313" key="3">
    <source>
        <dbReference type="Proteomes" id="UP001341840"/>
    </source>
</evidence>
<evidence type="ECO:0000256" key="1">
    <source>
        <dbReference type="SAM" id="Phobius"/>
    </source>
</evidence>
<organism evidence="2 3">
    <name type="scientific">Stylosanthes scabra</name>
    <dbReference type="NCBI Taxonomy" id="79078"/>
    <lineage>
        <taxon>Eukaryota</taxon>
        <taxon>Viridiplantae</taxon>
        <taxon>Streptophyta</taxon>
        <taxon>Embryophyta</taxon>
        <taxon>Tracheophyta</taxon>
        <taxon>Spermatophyta</taxon>
        <taxon>Magnoliopsida</taxon>
        <taxon>eudicotyledons</taxon>
        <taxon>Gunneridae</taxon>
        <taxon>Pentapetalae</taxon>
        <taxon>rosids</taxon>
        <taxon>fabids</taxon>
        <taxon>Fabales</taxon>
        <taxon>Fabaceae</taxon>
        <taxon>Papilionoideae</taxon>
        <taxon>50 kb inversion clade</taxon>
        <taxon>dalbergioids sensu lato</taxon>
        <taxon>Dalbergieae</taxon>
        <taxon>Pterocarpus clade</taxon>
        <taxon>Stylosanthes</taxon>
    </lineage>
</organism>
<keyword evidence="1" id="KW-0472">Membrane</keyword>
<name>A0ABU6ZZG1_9FABA</name>
<keyword evidence="1" id="KW-1133">Transmembrane helix</keyword>
<proteinExistence type="predicted"/>
<feature type="non-terminal residue" evidence="2">
    <location>
        <position position="57"/>
    </location>
</feature>
<gene>
    <name evidence="2" type="ORF">PIB30_112892</name>
</gene>
<feature type="non-terminal residue" evidence="2">
    <location>
        <position position="1"/>
    </location>
</feature>
<keyword evidence="1" id="KW-0812">Transmembrane</keyword>
<keyword evidence="3" id="KW-1185">Reference proteome</keyword>
<accession>A0ABU6ZZG1</accession>
<evidence type="ECO:0000313" key="2">
    <source>
        <dbReference type="EMBL" id="MED6227374.1"/>
    </source>
</evidence>
<comment type="caution">
    <text evidence="2">The sequence shown here is derived from an EMBL/GenBank/DDBJ whole genome shotgun (WGS) entry which is preliminary data.</text>
</comment>
<feature type="transmembrane region" description="Helical" evidence="1">
    <location>
        <begin position="12"/>
        <end position="33"/>
    </location>
</feature>
<dbReference type="Proteomes" id="UP001341840">
    <property type="component" value="Unassembled WGS sequence"/>
</dbReference>
<sequence>VRASLHILQFNYLFVCWYAIIAIQFNPLSMSFMPELSCFLIDLLGMPCVHAVAAISK</sequence>
<reference evidence="2 3" key="1">
    <citation type="journal article" date="2023" name="Plants (Basel)">
        <title>Bridging the Gap: Combining Genomics and Transcriptomics Approaches to Understand Stylosanthes scabra, an Orphan Legume from the Brazilian Caatinga.</title>
        <authorList>
            <person name="Ferreira-Neto J.R.C."/>
            <person name="da Silva M.D."/>
            <person name="Binneck E."/>
            <person name="de Melo N.F."/>
            <person name="da Silva R.H."/>
            <person name="de Melo A.L.T.M."/>
            <person name="Pandolfi V."/>
            <person name="Bustamante F.O."/>
            <person name="Brasileiro-Vidal A.C."/>
            <person name="Benko-Iseppon A.M."/>
        </authorList>
    </citation>
    <scope>NUCLEOTIDE SEQUENCE [LARGE SCALE GENOMIC DNA]</scope>
    <source>
        <tissue evidence="2">Leaves</tissue>
    </source>
</reference>
<dbReference type="EMBL" id="JASCZI010280365">
    <property type="protein sequence ID" value="MED6227374.1"/>
    <property type="molecule type" value="Genomic_DNA"/>
</dbReference>
<protein>
    <submittedName>
        <fullName evidence="2">Uncharacterized protein</fullName>
    </submittedName>
</protein>